<organism evidence="1 2">
    <name type="scientific">Halodesulfovibrio marinisediminis DSM 17456</name>
    <dbReference type="NCBI Taxonomy" id="1121457"/>
    <lineage>
        <taxon>Bacteria</taxon>
        <taxon>Pseudomonadati</taxon>
        <taxon>Thermodesulfobacteriota</taxon>
        <taxon>Desulfovibrionia</taxon>
        <taxon>Desulfovibrionales</taxon>
        <taxon>Desulfovibrionaceae</taxon>
        <taxon>Halodesulfovibrio</taxon>
    </lineage>
</organism>
<accession>A0A1N6EWS3</accession>
<dbReference type="SUPFAM" id="SSF75169">
    <property type="entry name" value="DsrEFH-like"/>
    <property type="match status" value="1"/>
</dbReference>
<dbReference type="Proteomes" id="UP000184694">
    <property type="component" value="Unassembled WGS sequence"/>
</dbReference>
<name>A0A1N6EWS3_9BACT</name>
<dbReference type="AlphaFoldDB" id="A0A1N6EWS3"/>
<dbReference type="RefSeq" id="WP_074215822.1">
    <property type="nucleotide sequence ID" value="NZ_FSRG01000004.1"/>
</dbReference>
<dbReference type="OrthoDB" id="5465106at2"/>
<reference evidence="2" key="1">
    <citation type="submission" date="2016-11" db="EMBL/GenBank/DDBJ databases">
        <authorList>
            <person name="Varghese N."/>
            <person name="Submissions S."/>
        </authorList>
    </citation>
    <scope>NUCLEOTIDE SEQUENCE [LARGE SCALE GENOMIC DNA]</scope>
    <source>
        <strain evidence="2">DSM 17456</strain>
    </source>
</reference>
<keyword evidence="2" id="KW-1185">Reference proteome</keyword>
<evidence type="ECO:0000313" key="1">
    <source>
        <dbReference type="EMBL" id="SIN87401.1"/>
    </source>
</evidence>
<dbReference type="InterPro" id="IPR027396">
    <property type="entry name" value="DsrEFH-like"/>
</dbReference>
<dbReference type="EMBL" id="FSRG01000004">
    <property type="protein sequence ID" value="SIN87401.1"/>
    <property type="molecule type" value="Genomic_DNA"/>
</dbReference>
<gene>
    <name evidence="1" type="ORF">SAMN02745161_0955</name>
</gene>
<proteinExistence type="predicted"/>
<evidence type="ECO:0000313" key="2">
    <source>
        <dbReference type="Proteomes" id="UP000184694"/>
    </source>
</evidence>
<protein>
    <recommendedName>
        <fullName evidence="3">DsrE/DsrF-like family protein</fullName>
    </recommendedName>
</protein>
<sequence>MRQTTLIWGAFVALLLILSITAVQYETRKNSDTIYVEQTEPQQVTLILNTAAPDKVETTFSLARKLYDRGVDTTVLLEGSGVTLIRTTLATSTRYKGAIAICPHCMAKFNIRKSELPDGAYMAPEELTYSIHAGDKLRPRFE</sequence>
<evidence type="ECO:0008006" key="3">
    <source>
        <dbReference type="Google" id="ProtNLM"/>
    </source>
</evidence>